<evidence type="ECO:0000256" key="1">
    <source>
        <dbReference type="ARBA" id="ARBA00004141"/>
    </source>
</evidence>
<dbReference type="PANTHER" id="PTHR14233:SF4">
    <property type="entry name" value="SOLUTE CARRIER FAMILY 35 MEMBER F2"/>
    <property type="match status" value="1"/>
</dbReference>
<feature type="compositionally biased region" description="Basic and acidic residues" evidence="7">
    <location>
        <begin position="416"/>
        <end position="450"/>
    </location>
</feature>
<dbReference type="PANTHER" id="PTHR14233">
    <property type="entry name" value="DUF914-RELATED"/>
    <property type="match status" value="1"/>
</dbReference>
<keyword evidence="6 8" id="KW-0472">Membrane</keyword>
<keyword evidence="10" id="KW-1185">Reference proteome</keyword>
<feature type="transmembrane region" description="Helical" evidence="8">
    <location>
        <begin position="196"/>
        <end position="215"/>
    </location>
</feature>
<organism evidence="9 10">
    <name type="scientific">Klebsormidium nitens</name>
    <name type="common">Green alga</name>
    <name type="synonym">Ulothrix nitens</name>
    <dbReference type="NCBI Taxonomy" id="105231"/>
    <lineage>
        <taxon>Eukaryota</taxon>
        <taxon>Viridiplantae</taxon>
        <taxon>Streptophyta</taxon>
        <taxon>Klebsormidiophyceae</taxon>
        <taxon>Klebsormidiales</taxon>
        <taxon>Klebsormidiaceae</taxon>
        <taxon>Klebsormidium</taxon>
    </lineage>
</organism>
<feature type="transmembrane region" description="Helical" evidence="8">
    <location>
        <begin position="140"/>
        <end position="159"/>
    </location>
</feature>
<feature type="transmembrane region" description="Helical" evidence="8">
    <location>
        <begin position="322"/>
        <end position="342"/>
    </location>
</feature>
<feature type="transmembrane region" description="Helical" evidence="8">
    <location>
        <begin position="171"/>
        <end position="190"/>
    </location>
</feature>
<evidence type="ECO:0000256" key="4">
    <source>
        <dbReference type="ARBA" id="ARBA00022692"/>
    </source>
</evidence>
<dbReference type="AlphaFoldDB" id="A0A1Y1I016"/>
<feature type="transmembrane region" description="Helical" evidence="8">
    <location>
        <begin position="81"/>
        <end position="105"/>
    </location>
</feature>
<evidence type="ECO:0008006" key="11">
    <source>
        <dbReference type="Google" id="ProtNLM"/>
    </source>
</evidence>
<feature type="transmembrane region" description="Helical" evidence="8">
    <location>
        <begin position="261"/>
        <end position="280"/>
    </location>
</feature>
<dbReference type="InterPro" id="IPR052221">
    <property type="entry name" value="SLC35F_Transporter"/>
</dbReference>
<protein>
    <recommendedName>
        <fullName evidence="11">Solute carrier family 35 member F1</fullName>
    </recommendedName>
</protein>
<feature type="region of interest" description="Disordered" evidence="7">
    <location>
        <begin position="393"/>
        <end position="450"/>
    </location>
</feature>
<feature type="transmembrane region" description="Helical" evidence="8">
    <location>
        <begin position="292"/>
        <end position="316"/>
    </location>
</feature>
<gene>
    <name evidence="9" type="ORF">KFL_001820070</name>
</gene>
<name>A0A1Y1I016_KLENI</name>
<dbReference type="OrthoDB" id="429955at2759"/>
<dbReference type="EMBL" id="DF237131">
    <property type="protein sequence ID" value="GAQ84254.1"/>
    <property type="molecule type" value="Genomic_DNA"/>
</dbReference>
<feature type="transmembrane region" description="Helical" evidence="8">
    <location>
        <begin position="117"/>
        <end position="134"/>
    </location>
</feature>
<feature type="region of interest" description="Disordered" evidence="7">
    <location>
        <begin position="1"/>
        <end position="37"/>
    </location>
</feature>
<evidence type="ECO:0000313" key="10">
    <source>
        <dbReference type="Proteomes" id="UP000054558"/>
    </source>
</evidence>
<accession>A0A1Y1I016</accession>
<dbReference type="Proteomes" id="UP000054558">
    <property type="component" value="Unassembled WGS sequence"/>
</dbReference>
<dbReference type="GO" id="GO:0016020">
    <property type="term" value="C:membrane"/>
    <property type="evidence" value="ECO:0007669"/>
    <property type="project" value="UniProtKB-SubCell"/>
</dbReference>
<feature type="transmembrane region" description="Helical" evidence="8">
    <location>
        <begin position="227"/>
        <end position="245"/>
    </location>
</feature>
<dbReference type="STRING" id="105231.A0A1Y1I016"/>
<keyword evidence="3" id="KW-0813">Transport</keyword>
<evidence type="ECO:0000256" key="5">
    <source>
        <dbReference type="ARBA" id="ARBA00022989"/>
    </source>
</evidence>
<proteinExistence type="inferred from homology"/>
<feature type="transmembrane region" description="Helical" evidence="8">
    <location>
        <begin position="349"/>
        <end position="366"/>
    </location>
</feature>
<evidence type="ECO:0000256" key="3">
    <source>
        <dbReference type="ARBA" id="ARBA00022448"/>
    </source>
</evidence>
<evidence type="ECO:0000256" key="6">
    <source>
        <dbReference type="ARBA" id="ARBA00023136"/>
    </source>
</evidence>
<keyword evidence="5 8" id="KW-1133">Transmembrane helix</keyword>
<dbReference type="InterPro" id="IPR037185">
    <property type="entry name" value="EmrE-like"/>
</dbReference>
<dbReference type="OMA" id="VRYHWAQ"/>
<evidence type="ECO:0000256" key="7">
    <source>
        <dbReference type="SAM" id="MobiDB-lite"/>
    </source>
</evidence>
<evidence type="ECO:0000256" key="2">
    <source>
        <dbReference type="ARBA" id="ARBA00007863"/>
    </source>
</evidence>
<evidence type="ECO:0000313" key="9">
    <source>
        <dbReference type="EMBL" id="GAQ84254.1"/>
    </source>
</evidence>
<dbReference type="SUPFAM" id="SSF103481">
    <property type="entry name" value="Multidrug resistance efflux transporter EmrE"/>
    <property type="match status" value="1"/>
</dbReference>
<comment type="similarity">
    <text evidence="2">Belongs to the SLC35F solute transporter family.</text>
</comment>
<evidence type="ECO:0000256" key="8">
    <source>
        <dbReference type="SAM" id="Phobius"/>
    </source>
</evidence>
<dbReference type="Pfam" id="PF06027">
    <property type="entry name" value="SLC35F"/>
    <property type="match status" value="1"/>
</dbReference>
<keyword evidence="4 8" id="KW-0812">Transmembrane</keyword>
<reference evidence="9 10" key="1">
    <citation type="journal article" date="2014" name="Nat. Commun.">
        <title>Klebsormidium flaccidum genome reveals primary factors for plant terrestrial adaptation.</title>
        <authorList>
            <person name="Hori K."/>
            <person name="Maruyama F."/>
            <person name="Fujisawa T."/>
            <person name="Togashi T."/>
            <person name="Yamamoto N."/>
            <person name="Seo M."/>
            <person name="Sato S."/>
            <person name="Yamada T."/>
            <person name="Mori H."/>
            <person name="Tajima N."/>
            <person name="Moriyama T."/>
            <person name="Ikeuchi M."/>
            <person name="Watanabe M."/>
            <person name="Wada H."/>
            <person name="Kobayashi K."/>
            <person name="Saito M."/>
            <person name="Masuda T."/>
            <person name="Sasaki-Sekimoto Y."/>
            <person name="Mashiguchi K."/>
            <person name="Awai K."/>
            <person name="Shimojima M."/>
            <person name="Masuda S."/>
            <person name="Iwai M."/>
            <person name="Nobusawa T."/>
            <person name="Narise T."/>
            <person name="Kondo S."/>
            <person name="Saito H."/>
            <person name="Sato R."/>
            <person name="Murakawa M."/>
            <person name="Ihara Y."/>
            <person name="Oshima-Yamada Y."/>
            <person name="Ohtaka K."/>
            <person name="Satoh M."/>
            <person name="Sonobe K."/>
            <person name="Ishii M."/>
            <person name="Ohtani R."/>
            <person name="Kanamori-Sato M."/>
            <person name="Honoki R."/>
            <person name="Miyazaki D."/>
            <person name="Mochizuki H."/>
            <person name="Umetsu J."/>
            <person name="Higashi K."/>
            <person name="Shibata D."/>
            <person name="Kamiya Y."/>
            <person name="Sato N."/>
            <person name="Nakamura Y."/>
            <person name="Tabata S."/>
            <person name="Ida S."/>
            <person name="Kurokawa K."/>
            <person name="Ohta H."/>
        </authorList>
    </citation>
    <scope>NUCLEOTIDE SEQUENCE [LARGE SCALE GENOMIC DNA]</scope>
    <source>
        <strain evidence="9 10">NIES-2285</strain>
    </source>
</reference>
<dbReference type="InterPro" id="IPR009262">
    <property type="entry name" value="SLC35_F1/F2/F6"/>
</dbReference>
<dbReference type="GO" id="GO:0022857">
    <property type="term" value="F:transmembrane transporter activity"/>
    <property type="evidence" value="ECO:0007669"/>
    <property type="project" value="InterPro"/>
</dbReference>
<sequence length="450" mass="49263">MLDNVSENMGMDAESQQEVLVPPSSAETAEIRPTKERRSSVDECVFVPVLGAEAEAPSSSGREGRWPLQLPWNLEATKGGVAGLALGQFLSLLVTATGLTSAVLAQKGVNIPTTQGWLNYLLLTIVYGGLMLKRKKRPQVPWYVYALLALIDVEANFLVVRAYQYTSITSVMLLDCFTIPCVLLLTRLVLKTRYAARHFAGVALCLSGLVLLVLSDVHSADRGGGKAVLVGDLLVLAAATLYAGSNVGDEALVKQVDRTELLAMVGAYGLAWNTLQLLLLERRELALVRWSWGTALPFGGFSVALFAFYSLVPFMLQMSGSALFNLSLLTSDMWAVAVRALVFRQPVDWLYFVAFFAVSIGLVLYTRGEDEEKETGQPVSSKYLRLDTSRESKCSSLGESPGGAKFNHSLDGFDGVTDREGNPTEKNTRRFECEQSRPSDMHMENEQEII</sequence>
<comment type="subcellular location">
    <subcellularLocation>
        <location evidence="1">Membrane</location>
        <topology evidence="1">Multi-pass membrane protein</topology>
    </subcellularLocation>
</comment>